<dbReference type="EMBL" id="GADI01002715">
    <property type="protein sequence ID" value="JAA71093.1"/>
    <property type="molecule type" value="mRNA"/>
</dbReference>
<keyword evidence="1" id="KW-0732">Signal</keyword>
<feature type="signal peptide" evidence="1">
    <location>
        <begin position="1"/>
        <end position="25"/>
    </location>
</feature>
<protein>
    <submittedName>
        <fullName evidence="2">Putative ixodes 10 kDa peptide protein</fullName>
    </submittedName>
</protein>
<evidence type="ECO:0000313" key="2">
    <source>
        <dbReference type="EMBL" id="JAA71093.1"/>
    </source>
</evidence>
<name>A0A0K8RJN1_IXORI</name>
<dbReference type="AlphaFoldDB" id="A0A0K8RJN1"/>
<accession>A0A0K8RJN1</accession>
<proteinExistence type="evidence at transcript level"/>
<evidence type="ECO:0000256" key="1">
    <source>
        <dbReference type="SAM" id="SignalP"/>
    </source>
</evidence>
<sequence>MKVRTKLIIVGTVTILHAIQKGALSQQPLPFPCYEDIKEVWEIFCTITGQHGYMNFMWPQHPKILVILCRDVYLNLSIPFNVTEDQIIGGAWSRGRDERMAGPSST</sequence>
<feature type="chain" id="PRO_5005518312" evidence="1">
    <location>
        <begin position="26"/>
        <end position="106"/>
    </location>
</feature>
<reference evidence="2" key="1">
    <citation type="submission" date="2012-12" db="EMBL/GenBank/DDBJ databases">
        <title>Identification and characterization of a phenylalanine ammonia-lyase gene family in Isatis indigotica Fort.</title>
        <authorList>
            <person name="Liu Q."/>
            <person name="Chen J."/>
            <person name="Zhou X."/>
            <person name="Di P."/>
            <person name="Xiao Y."/>
            <person name="Xuan H."/>
            <person name="Zhang L."/>
            <person name="Chen W."/>
        </authorList>
    </citation>
    <scope>NUCLEOTIDE SEQUENCE</scope>
    <source>
        <tissue evidence="2">Salivary gland</tissue>
    </source>
</reference>
<organism evidence="2">
    <name type="scientific">Ixodes ricinus</name>
    <name type="common">Common tick</name>
    <name type="synonym">Acarus ricinus</name>
    <dbReference type="NCBI Taxonomy" id="34613"/>
    <lineage>
        <taxon>Eukaryota</taxon>
        <taxon>Metazoa</taxon>
        <taxon>Ecdysozoa</taxon>
        <taxon>Arthropoda</taxon>
        <taxon>Chelicerata</taxon>
        <taxon>Arachnida</taxon>
        <taxon>Acari</taxon>
        <taxon>Parasitiformes</taxon>
        <taxon>Ixodida</taxon>
        <taxon>Ixodoidea</taxon>
        <taxon>Ixodidae</taxon>
        <taxon>Ixodinae</taxon>
        <taxon>Ixodes</taxon>
    </lineage>
</organism>